<organism evidence="6 7">
    <name type="scientific">Streptomyces marispadix</name>
    <dbReference type="NCBI Taxonomy" id="2922868"/>
    <lineage>
        <taxon>Bacteria</taxon>
        <taxon>Bacillati</taxon>
        <taxon>Actinomycetota</taxon>
        <taxon>Actinomycetes</taxon>
        <taxon>Kitasatosporales</taxon>
        <taxon>Streptomycetaceae</taxon>
        <taxon>Streptomyces</taxon>
    </lineage>
</organism>
<keyword evidence="7" id="KW-1185">Reference proteome</keyword>
<keyword evidence="3" id="KW-0804">Transcription</keyword>
<evidence type="ECO:0000259" key="5">
    <source>
        <dbReference type="PROSITE" id="PS51000"/>
    </source>
</evidence>
<accession>A0ABS9T4N3</accession>
<name>A0ABS9T4N3_9ACTN</name>
<dbReference type="InterPro" id="IPR001034">
    <property type="entry name" value="DeoR_HTH"/>
</dbReference>
<dbReference type="Gene3D" id="3.40.50.1360">
    <property type="match status" value="1"/>
</dbReference>
<dbReference type="SUPFAM" id="SSF100950">
    <property type="entry name" value="NagB/RpiA/CoA transferase-like"/>
    <property type="match status" value="1"/>
</dbReference>
<feature type="compositionally biased region" description="Basic and acidic residues" evidence="4">
    <location>
        <begin position="269"/>
        <end position="280"/>
    </location>
</feature>
<dbReference type="InterPro" id="IPR036388">
    <property type="entry name" value="WH-like_DNA-bd_sf"/>
</dbReference>
<reference evidence="6" key="1">
    <citation type="submission" date="2022-03" db="EMBL/GenBank/DDBJ databases">
        <authorList>
            <person name="Santos J.D.N."/>
            <person name="Kallscheuer N."/>
            <person name="Jogler C."/>
            <person name="Lage O.M."/>
        </authorList>
    </citation>
    <scope>NUCLEOTIDE SEQUENCE</scope>
    <source>
        <strain evidence="6">M600PL45_2</strain>
    </source>
</reference>
<dbReference type="PRINTS" id="PR00037">
    <property type="entry name" value="HTHLACR"/>
</dbReference>
<dbReference type="InterPro" id="IPR050313">
    <property type="entry name" value="Carb_Metab_HTH_regulators"/>
</dbReference>
<dbReference type="EMBL" id="JAKWJU010000002">
    <property type="protein sequence ID" value="MCH6163520.1"/>
    <property type="molecule type" value="Genomic_DNA"/>
</dbReference>
<dbReference type="PROSITE" id="PS00894">
    <property type="entry name" value="HTH_DEOR_1"/>
    <property type="match status" value="1"/>
</dbReference>
<dbReference type="SMART" id="SM00420">
    <property type="entry name" value="HTH_DEOR"/>
    <property type="match status" value="1"/>
</dbReference>
<dbReference type="Proteomes" id="UP001166784">
    <property type="component" value="Unassembled WGS sequence"/>
</dbReference>
<dbReference type="InterPro" id="IPR036390">
    <property type="entry name" value="WH_DNA-bd_sf"/>
</dbReference>
<feature type="domain" description="HTH deoR-type" evidence="5">
    <location>
        <begin position="6"/>
        <end position="61"/>
    </location>
</feature>
<dbReference type="Gene3D" id="1.10.10.10">
    <property type="entry name" value="Winged helix-like DNA-binding domain superfamily/Winged helix DNA-binding domain"/>
    <property type="match status" value="1"/>
</dbReference>
<keyword evidence="2 6" id="KW-0238">DNA-binding</keyword>
<comment type="caution">
    <text evidence="6">The sequence shown here is derived from an EMBL/GenBank/DDBJ whole genome shotgun (WGS) entry which is preliminary data.</text>
</comment>
<evidence type="ECO:0000313" key="7">
    <source>
        <dbReference type="Proteomes" id="UP001166784"/>
    </source>
</evidence>
<dbReference type="InterPro" id="IPR037171">
    <property type="entry name" value="NagB/RpiA_transferase-like"/>
</dbReference>
<evidence type="ECO:0000256" key="4">
    <source>
        <dbReference type="SAM" id="MobiDB-lite"/>
    </source>
</evidence>
<protein>
    <submittedName>
        <fullName evidence="6">DeoR/GlpR family DNA-binding transcription regulator</fullName>
    </submittedName>
</protein>
<dbReference type="RefSeq" id="WP_241062407.1">
    <property type="nucleotide sequence ID" value="NZ_JAKWJU010000002.1"/>
</dbReference>
<dbReference type="PANTHER" id="PTHR30363:SF44">
    <property type="entry name" value="AGA OPERON TRANSCRIPTIONAL REPRESSOR-RELATED"/>
    <property type="match status" value="1"/>
</dbReference>
<dbReference type="PANTHER" id="PTHR30363">
    <property type="entry name" value="HTH-TYPE TRANSCRIPTIONAL REGULATOR SRLR-RELATED"/>
    <property type="match status" value="1"/>
</dbReference>
<dbReference type="PROSITE" id="PS51000">
    <property type="entry name" value="HTH_DEOR_2"/>
    <property type="match status" value="1"/>
</dbReference>
<dbReference type="GO" id="GO:0003677">
    <property type="term" value="F:DNA binding"/>
    <property type="evidence" value="ECO:0007669"/>
    <property type="project" value="UniProtKB-KW"/>
</dbReference>
<dbReference type="SUPFAM" id="SSF46785">
    <property type="entry name" value="Winged helix' DNA-binding domain"/>
    <property type="match status" value="1"/>
</dbReference>
<evidence type="ECO:0000256" key="1">
    <source>
        <dbReference type="ARBA" id="ARBA00023015"/>
    </source>
</evidence>
<dbReference type="Pfam" id="PF08220">
    <property type="entry name" value="HTH_DeoR"/>
    <property type="match status" value="1"/>
</dbReference>
<dbReference type="InterPro" id="IPR018356">
    <property type="entry name" value="Tscrpt_reg_HTH_DeoR_CS"/>
</dbReference>
<dbReference type="SMART" id="SM01134">
    <property type="entry name" value="DeoRC"/>
    <property type="match status" value="1"/>
</dbReference>
<evidence type="ECO:0000256" key="2">
    <source>
        <dbReference type="ARBA" id="ARBA00023125"/>
    </source>
</evidence>
<reference evidence="6" key="2">
    <citation type="journal article" date="2023" name="Int. J. Syst. Evol. Microbiol.">
        <title>Streptomyces marispadix sp. nov., isolated from marine beach sediment of the Northern Coast of Portugal.</title>
        <authorList>
            <person name="dos Santos J.D.N."/>
            <person name="Vitorino I.R."/>
            <person name="Kallscheuer N."/>
            <person name="Srivastava A."/>
            <person name="Krautwurst S."/>
            <person name="Marz M."/>
            <person name="Jogler C."/>
            <person name="Lobo Da Cunha A."/>
            <person name="Catita J."/>
            <person name="Goncalves H."/>
            <person name="Gonzalez I."/>
            <person name="Reyes F."/>
            <person name="Lage O.M."/>
        </authorList>
    </citation>
    <scope>NUCLEOTIDE SEQUENCE</scope>
    <source>
        <strain evidence="6">M600PL45_2</strain>
    </source>
</reference>
<keyword evidence="1" id="KW-0805">Transcription regulation</keyword>
<sequence length="297" mass="31610">MPGIAEHERQQEVLRLLEGTGKVSVPELAERLGVSVVTVRKDLDALERRRILRRVRGGAVAVRGADEGAFEMRVRYRVPEKQAIARAAAELVRDGDAIGLDCSTTCYHLAREIRDRSGLIVVTNGLRAAEVLSESDATVVMPGGTLRRSSWSLVGDVGDAFHGRGRLARGFFGLRSLSPELGLLELSAEETEAKRTLVSLCDEVYGLFDSSKVGRFALHAFVRPAQVDGLITDAAASGELAAQWRAVGVPVRRVPVRGGAADVPEEGSDAAREAPAEAPHESNGAQGTAPAAEDGST</sequence>
<dbReference type="InterPro" id="IPR014036">
    <property type="entry name" value="DeoR-like_C"/>
</dbReference>
<dbReference type="Pfam" id="PF00455">
    <property type="entry name" value="DeoRC"/>
    <property type="match status" value="1"/>
</dbReference>
<evidence type="ECO:0000256" key="3">
    <source>
        <dbReference type="ARBA" id="ARBA00023163"/>
    </source>
</evidence>
<evidence type="ECO:0000313" key="6">
    <source>
        <dbReference type="EMBL" id="MCH6163520.1"/>
    </source>
</evidence>
<feature type="region of interest" description="Disordered" evidence="4">
    <location>
        <begin position="258"/>
        <end position="297"/>
    </location>
</feature>
<proteinExistence type="predicted"/>
<gene>
    <name evidence="6" type="ORF">MMA15_24925</name>
</gene>